<evidence type="ECO:0000256" key="6">
    <source>
        <dbReference type="ARBA" id="ARBA00022705"/>
    </source>
</evidence>
<keyword evidence="6 9" id="KW-0235">DNA replication</keyword>
<dbReference type="GO" id="GO:0003887">
    <property type="term" value="F:DNA-directed DNA polymerase activity"/>
    <property type="evidence" value="ECO:0007669"/>
    <property type="project" value="UniProtKB-EC"/>
</dbReference>
<comment type="similarity">
    <text evidence="2 9">Belongs to the beta sliding clamp family.</text>
</comment>
<dbReference type="InterPro" id="IPR022634">
    <property type="entry name" value="DNA_polIII_beta_N"/>
</dbReference>
<dbReference type="Gene3D" id="3.10.150.10">
    <property type="entry name" value="DNA Polymerase III, subunit A, domain 2"/>
    <property type="match status" value="3"/>
</dbReference>
<evidence type="ECO:0000256" key="7">
    <source>
        <dbReference type="ARBA" id="ARBA00022932"/>
    </source>
</evidence>
<feature type="domain" description="DNA polymerase III beta sliding clamp C-terminal" evidence="12">
    <location>
        <begin position="263"/>
        <end position="367"/>
    </location>
</feature>
<evidence type="ECO:0000259" key="12">
    <source>
        <dbReference type="Pfam" id="PF02768"/>
    </source>
</evidence>
<keyword evidence="8" id="KW-0238">DNA-binding</keyword>
<evidence type="ECO:0000256" key="1">
    <source>
        <dbReference type="ARBA" id="ARBA00004496"/>
    </source>
</evidence>
<dbReference type="Pfam" id="PF02768">
    <property type="entry name" value="DNA_pol3_beta_3"/>
    <property type="match status" value="1"/>
</dbReference>
<dbReference type="NCBIfam" id="TIGR00663">
    <property type="entry name" value="dnan"/>
    <property type="match status" value="1"/>
</dbReference>
<evidence type="ECO:0000256" key="9">
    <source>
        <dbReference type="PIRNR" id="PIRNR000804"/>
    </source>
</evidence>
<evidence type="ECO:0000256" key="2">
    <source>
        <dbReference type="ARBA" id="ARBA00010752"/>
    </source>
</evidence>
<dbReference type="RefSeq" id="WP_253579115.1">
    <property type="nucleotide sequence ID" value="NZ_JAMFTQ010000016.1"/>
</dbReference>
<evidence type="ECO:0000256" key="5">
    <source>
        <dbReference type="ARBA" id="ARBA00022695"/>
    </source>
</evidence>
<dbReference type="SMART" id="SM00480">
    <property type="entry name" value="POL3Bc"/>
    <property type="match status" value="1"/>
</dbReference>
<evidence type="ECO:0000256" key="3">
    <source>
        <dbReference type="ARBA" id="ARBA00022490"/>
    </source>
</evidence>
<evidence type="ECO:0000313" key="13">
    <source>
        <dbReference type="EMBL" id="MCP1388475.1"/>
    </source>
</evidence>
<keyword evidence="7 9" id="KW-0239">DNA-directed DNA polymerase</keyword>
<feature type="domain" description="DNA polymerase III beta sliding clamp N-terminal" evidence="10">
    <location>
        <begin position="11"/>
        <end position="127"/>
    </location>
</feature>
<evidence type="ECO:0000256" key="8">
    <source>
        <dbReference type="ARBA" id="ARBA00023125"/>
    </source>
</evidence>
<dbReference type="InterPro" id="IPR022637">
    <property type="entry name" value="DNA_polIII_beta_cen"/>
</dbReference>
<proteinExistence type="inferred from homology"/>
<dbReference type="PANTHER" id="PTHR30478:SF0">
    <property type="entry name" value="BETA SLIDING CLAMP"/>
    <property type="match status" value="1"/>
</dbReference>
<gene>
    <name evidence="13" type="primary">dnaN</name>
    <name evidence="13" type="ORF">M5J20_09815</name>
</gene>
<evidence type="ECO:0000259" key="10">
    <source>
        <dbReference type="Pfam" id="PF00712"/>
    </source>
</evidence>
<organism evidence="13 14">
    <name type="scientific">Corynebacterium stercoris</name>
    <dbReference type="NCBI Taxonomy" id="2943490"/>
    <lineage>
        <taxon>Bacteria</taxon>
        <taxon>Bacillati</taxon>
        <taxon>Actinomycetota</taxon>
        <taxon>Actinomycetes</taxon>
        <taxon>Mycobacteriales</taxon>
        <taxon>Corynebacteriaceae</taxon>
        <taxon>Corynebacterium</taxon>
    </lineage>
</organism>
<dbReference type="InterPro" id="IPR022635">
    <property type="entry name" value="DNA_polIII_beta_C"/>
</dbReference>
<name>A0ABT1G492_9CORY</name>
<evidence type="ECO:0000313" key="14">
    <source>
        <dbReference type="Proteomes" id="UP001204000"/>
    </source>
</evidence>
<evidence type="ECO:0000256" key="4">
    <source>
        <dbReference type="ARBA" id="ARBA00022679"/>
    </source>
</evidence>
<dbReference type="EMBL" id="JAMFTQ010000016">
    <property type="protein sequence ID" value="MCP1388475.1"/>
    <property type="molecule type" value="Genomic_DNA"/>
</dbReference>
<sequence>MADSIGDNAVSFRVHKEDLADAVAWVARSLPTKNTQPILRAVVITADDNGLEFAGFDYEVSTRVRIGAEVDQPGRIAVAGKLLADIVAVMPNKPVEVSVEGSTLRLRGGSAKFDLPLMSLDDYPQLPTLPEVTGRISPSAFNGAVTQVASAAGRDDTLPMLTGIHMEIFGNHLKLTATDRFRLALRTLEWEPAVDDVQAKLLIPAKTLLDNARTLDTHIDEPVEIAVGGSGNVGAEGLFGLHTGNRETTTRMLDADFPNVAPLLPKAHTSIATVEIAPLLESIKRVSLVADRNAQIRLHFREGELALFASGADSGEAQETIPAAFTGADELLIAFNAGYLRDGLAVIGTERVLFGFTEASRPAIMIPEPEELPEANADGTFPTPETHFTYLLMPVRLPG</sequence>
<keyword evidence="14" id="KW-1185">Reference proteome</keyword>
<comment type="subcellular location">
    <subcellularLocation>
        <location evidence="1 9">Cytoplasm</location>
    </subcellularLocation>
</comment>
<dbReference type="SUPFAM" id="SSF55979">
    <property type="entry name" value="DNA clamp"/>
    <property type="match status" value="3"/>
</dbReference>
<dbReference type="PIRSF" id="PIRSF000804">
    <property type="entry name" value="DNA_pol_III_b"/>
    <property type="match status" value="1"/>
</dbReference>
<evidence type="ECO:0000259" key="11">
    <source>
        <dbReference type="Pfam" id="PF02767"/>
    </source>
</evidence>
<dbReference type="InterPro" id="IPR046938">
    <property type="entry name" value="DNA_clamp_sf"/>
</dbReference>
<dbReference type="Pfam" id="PF02767">
    <property type="entry name" value="DNA_pol3_beta_2"/>
    <property type="match status" value="1"/>
</dbReference>
<dbReference type="PANTHER" id="PTHR30478">
    <property type="entry name" value="DNA POLYMERASE III SUBUNIT BETA"/>
    <property type="match status" value="1"/>
</dbReference>
<dbReference type="Proteomes" id="UP001204000">
    <property type="component" value="Unassembled WGS sequence"/>
</dbReference>
<dbReference type="Pfam" id="PF00712">
    <property type="entry name" value="DNA_pol3_beta"/>
    <property type="match status" value="1"/>
</dbReference>
<protein>
    <recommendedName>
        <fullName evidence="9">Beta sliding clamp</fullName>
    </recommendedName>
</protein>
<comment type="caution">
    <text evidence="13">The sequence shown here is derived from an EMBL/GenBank/DDBJ whole genome shotgun (WGS) entry which is preliminary data.</text>
</comment>
<keyword evidence="4 9" id="KW-0808">Transferase</keyword>
<reference evidence="13" key="1">
    <citation type="submission" date="2022-05" db="EMBL/GenBank/DDBJ databases">
        <title>Corynebacterium sp. TA-R-1 sp. nov., isolated from human feces.</title>
        <authorList>
            <person name="Shamsuzzaman M."/>
            <person name="Dahal R.H."/>
        </authorList>
    </citation>
    <scope>NUCLEOTIDE SEQUENCE</scope>
    <source>
        <strain evidence="13">TA-R-1</strain>
    </source>
</reference>
<comment type="function">
    <text evidence="9">Confers DNA tethering and processivity to DNA polymerases and other proteins. Acts as a clamp, forming a ring around DNA (a reaction catalyzed by the clamp-loading complex) which diffuses in an ATP-independent manner freely and bidirectionally along dsDNA. Initially characterized for its ability to contact the catalytic subunit of DNA polymerase III (Pol III), a complex, multichain enzyme responsible for most of the replicative synthesis in bacteria; Pol III exhibits 3'-5' exonuclease proofreading activity. The beta chain is required for initiation of replication as well as for processivity of DNA replication.</text>
</comment>
<accession>A0ABT1G492</accession>
<comment type="subunit">
    <text evidence="9">Forms a ring-shaped head-to-tail homodimer around DNA.</text>
</comment>
<keyword evidence="3 9" id="KW-0963">Cytoplasm</keyword>
<dbReference type="CDD" id="cd00140">
    <property type="entry name" value="beta_clamp"/>
    <property type="match status" value="1"/>
</dbReference>
<feature type="domain" description="DNA polymerase III beta sliding clamp central" evidence="11">
    <location>
        <begin position="136"/>
        <end position="259"/>
    </location>
</feature>
<keyword evidence="5 9" id="KW-0548">Nucleotidyltransferase</keyword>
<dbReference type="InterPro" id="IPR001001">
    <property type="entry name" value="DNA_polIII_beta"/>
</dbReference>